<organism evidence="2 3">
    <name type="scientific">Ascobolus immersus RN42</name>
    <dbReference type="NCBI Taxonomy" id="1160509"/>
    <lineage>
        <taxon>Eukaryota</taxon>
        <taxon>Fungi</taxon>
        <taxon>Dikarya</taxon>
        <taxon>Ascomycota</taxon>
        <taxon>Pezizomycotina</taxon>
        <taxon>Pezizomycetes</taxon>
        <taxon>Pezizales</taxon>
        <taxon>Ascobolaceae</taxon>
        <taxon>Ascobolus</taxon>
    </lineage>
</organism>
<evidence type="ECO:0000313" key="3">
    <source>
        <dbReference type="Proteomes" id="UP000275078"/>
    </source>
</evidence>
<keyword evidence="3" id="KW-1185">Reference proteome</keyword>
<feature type="compositionally biased region" description="Polar residues" evidence="1">
    <location>
        <begin position="1"/>
        <end position="10"/>
    </location>
</feature>
<feature type="compositionally biased region" description="Basic and acidic residues" evidence="1">
    <location>
        <begin position="90"/>
        <end position="111"/>
    </location>
</feature>
<reference evidence="2 3" key="1">
    <citation type="journal article" date="2018" name="Nat. Ecol. Evol.">
        <title>Pezizomycetes genomes reveal the molecular basis of ectomycorrhizal truffle lifestyle.</title>
        <authorList>
            <person name="Murat C."/>
            <person name="Payen T."/>
            <person name="Noel B."/>
            <person name="Kuo A."/>
            <person name="Morin E."/>
            <person name="Chen J."/>
            <person name="Kohler A."/>
            <person name="Krizsan K."/>
            <person name="Balestrini R."/>
            <person name="Da Silva C."/>
            <person name="Montanini B."/>
            <person name="Hainaut M."/>
            <person name="Levati E."/>
            <person name="Barry K.W."/>
            <person name="Belfiori B."/>
            <person name="Cichocki N."/>
            <person name="Clum A."/>
            <person name="Dockter R.B."/>
            <person name="Fauchery L."/>
            <person name="Guy J."/>
            <person name="Iotti M."/>
            <person name="Le Tacon F."/>
            <person name="Lindquist E.A."/>
            <person name="Lipzen A."/>
            <person name="Malagnac F."/>
            <person name="Mello A."/>
            <person name="Molinier V."/>
            <person name="Miyauchi S."/>
            <person name="Poulain J."/>
            <person name="Riccioni C."/>
            <person name="Rubini A."/>
            <person name="Sitrit Y."/>
            <person name="Splivallo R."/>
            <person name="Traeger S."/>
            <person name="Wang M."/>
            <person name="Zifcakova L."/>
            <person name="Wipf D."/>
            <person name="Zambonelli A."/>
            <person name="Paolocci F."/>
            <person name="Nowrousian M."/>
            <person name="Ottonello S."/>
            <person name="Baldrian P."/>
            <person name="Spatafora J.W."/>
            <person name="Henrissat B."/>
            <person name="Nagy L.G."/>
            <person name="Aury J.M."/>
            <person name="Wincker P."/>
            <person name="Grigoriev I.V."/>
            <person name="Bonfante P."/>
            <person name="Martin F.M."/>
        </authorList>
    </citation>
    <scope>NUCLEOTIDE SEQUENCE [LARGE SCALE GENOMIC DNA]</scope>
    <source>
        <strain evidence="2 3">RN42</strain>
    </source>
</reference>
<feature type="region of interest" description="Disordered" evidence="1">
    <location>
        <begin position="1"/>
        <end position="50"/>
    </location>
</feature>
<proteinExistence type="predicted"/>
<protein>
    <submittedName>
        <fullName evidence="2">Uncharacterized protein</fullName>
    </submittedName>
</protein>
<gene>
    <name evidence="2" type="ORF">BJ508DRAFT_311282</name>
</gene>
<dbReference type="EMBL" id="ML119749">
    <property type="protein sequence ID" value="RPA76172.1"/>
    <property type="molecule type" value="Genomic_DNA"/>
</dbReference>
<sequence length="388" mass="43049">MSDQSPTRQTGAAKGNQHTLGRGSRPNLFSKSAAGPESPDWRRPASIRPKAPTAAVLRHLLATQGIGPLPSAGYSTGESNIDFIEESDMEDGKPLTGERIESEKDGGKDGSESTESTVDEEGKEEAEEGKKQEVAAPECAETKFHSRPSDTELFLLFRLVCAVSPAGVRITKGITNSSKHKEFSTDVKFHFPAAVDLWCVIVFTRYYRSIFEGGQSTSSRRSFASDFLDLCNSLNNEMAALRAEKSFPPAYGQPGSWQYLDQQDVVCDLARKPYHNRLFSVLDKGGFAPHHWSAILFVRAFWCRNAACEPKSVLQQDYKYTKKSLCLLEFVIKQFVSQVSGDHYGASYLHSDNKSLIQHLLEASEAFSPGRSEIESGDVWWNEKFGKE</sequence>
<evidence type="ECO:0000313" key="2">
    <source>
        <dbReference type="EMBL" id="RPA76172.1"/>
    </source>
</evidence>
<evidence type="ECO:0000256" key="1">
    <source>
        <dbReference type="SAM" id="MobiDB-lite"/>
    </source>
</evidence>
<name>A0A3N4HQR8_ASCIM</name>
<feature type="region of interest" description="Disordered" evidence="1">
    <location>
        <begin position="85"/>
        <end position="143"/>
    </location>
</feature>
<dbReference type="AlphaFoldDB" id="A0A3N4HQR8"/>
<feature type="compositionally biased region" description="Acidic residues" evidence="1">
    <location>
        <begin position="117"/>
        <end position="127"/>
    </location>
</feature>
<accession>A0A3N4HQR8</accession>
<dbReference type="Proteomes" id="UP000275078">
    <property type="component" value="Unassembled WGS sequence"/>
</dbReference>